<proteinExistence type="predicted"/>
<name>A0ACC2UA30_9FUNG</name>
<keyword evidence="2" id="KW-1185">Reference proteome</keyword>
<gene>
    <name evidence="1" type="primary">CHS7_17</name>
    <name evidence="1" type="ORF">DSO57_1032873</name>
</gene>
<evidence type="ECO:0000313" key="1">
    <source>
        <dbReference type="EMBL" id="KAJ9083616.1"/>
    </source>
</evidence>
<sequence>MRYGSYIDLCKEGSLPVCPLLETEYGVFASCTPRALVLGSAYFFEAATLLVYLLSLGMTAVMIRSTRNKSCAVGKDEMILFFYLFLSYIFMELLTTVVPMASFVYPLVVGLHFALGVTAAWTLMLTGIIGYQQLFPGMLNIDPTGEDIDGASAFASLAVHGLSLGVFIGSLVVSLATFANKAGLDHTAPRALFTIHFVIIPCMLLAYGILRVGLLVQQEDSRWAVGDLCIAGLFFCLGQLIFFSASSDICASSKHYLDGSFFSQILLLLSVMMIYKSWDSSNNDCFEFEINAVPLLIFPMNLPPLKESGAARPIRGQPSSFASWHQLQ</sequence>
<dbReference type="Proteomes" id="UP001165960">
    <property type="component" value="Unassembled WGS sequence"/>
</dbReference>
<accession>A0ACC2UA30</accession>
<comment type="caution">
    <text evidence="1">The sequence shown here is derived from an EMBL/GenBank/DDBJ whole genome shotgun (WGS) entry which is preliminary data.</text>
</comment>
<reference evidence="1" key="1">
    <citation type="submission" date="2022-04" db="EMBL/GenBank/DDBJ databases">
        <title>Genome of the entomopathogenic fungus Entomophthora muscae.</title>
        <authorList>
            <person name="Elya C."/>
            <person name="Lovett B.R."/>
            <person name="Lee E."/>
            <person name="Macias A.M."/>
            <person name="Hajek A.E."/>
            <person name="De Bivort B.L."/>
            <person name="Kasson M.T."/>
            <person name="De Fine Licht H.H."/>
            <person name="Stajich J.E."/>
        </authorList>
    </citation>
    <scope>NUCLEOTIDE SEQUENCE</scope>
    <source>
        <strain evidence="1">Berkeley</strain>
    </source>
</reference>
<evidence type="ECO:0000313" key="2">
    <source>
        <dbReference type="Proteomes" id="UP001165960"/>
    </source>
</evidence>
<protein>
    <submittedName>
        <fullName evidence="1">Chitin synthase, class 7</fullName>
    </submittedName>
</protein>
<dbReference type="EMBL" id="QTSX02000961">
    <property type="protein sequence ID" value="KAJ9083616.1"/>
    <property type="molecule type" value="Genomic_DNA"/>
</dbReference>
<organism evidence="1 2">
    <name type="scientific">Entomophthora muscae</name>
    <dbReference type="NCBI Taxonomy" id="34485"/>
    <lineage>
        <taxon>Eukaryota</taxon>
        <taxon>Fungi</taxon>
        <taxon>Fungi incertae sedis</taxon>
        <taxon>Zoopagomycota</taxon>
        <taxon>Entomophthoromycotina</taxon>
        <taxon>Entomophthoromycetes</taxon>
        <taxon>Entomophthorales</taxon>
        <taxon>Entomophthoraceae</taxon>
        <taxon>Entomophthora</taxon>
    </lineage>
</organism>